<proteinExistence type="predicted"/>
<evidence type="ECO:0000313" key="1">
    <source>
        <dbReference type="EMBL" id="SFV36551.1"/>
    </source>
</evidence>
<dbReference type="EMBL" id="FPCK01000002">
    <property type="protein sequence ID" value="SFV36551.1"/>
    <property type="molecule type" value="Genomic_DNA"/>
</dbReference>
<name>A0A1I7NPF8_9HYPH</name>
<reference evidence="1 2" key="1">
    <citation type="submission" date="2016-10" db="EMBL/GenBank/DDBJ databases">
        <authorList>
            <person name="de Groot N.N."/>
        </authorList>
    </citation>
    <scope>NUCLEOTIDE SEQUENCE [LARGE SCALE GENOMIC DNA]</scope>
    <source>
        <strain evidence="1 2">IPL20</strain>
    </source>
</reference>
<dbReference type="RefSeq" id="WP_175528589.1">
    <property type="nucleotide sequence ID" value="NZ_FPCK01000002.1"/>
</dbReference>
<evidence type="ECO:0000313" key="2">
    <source>
        <dbReference type="Proteomes" id="UP000199074"/>
    </source>
</evidence>
<dbReference type="AlphaFoldDB" id="A0A1I7NPF8"/>
<organism evidence="1 2">
    <name type="scientific">Devosia crocina</name>
    <dbReference type="NCBI Taxonomy" id="429728"/>
    <lineage>
        <taxon>Bacteria</taxon>
        <taxon>Pseudomonadati</taxon>
        <taxon>Pseudomonadota</taxon>
        <taxon>Alphaproteobacteria</taxon>
        <taxon>Hyphomicrobiales</taxon>
        <taxon>Devosiaceae</taxon>
        <taxon>Devosia</taxon>
    </lineage>
</organism>
<sequence>MANLDFQDMARNLTQKRARTRQMAHVQRAHQMLVAAGLSALCVVGVAGAFLAQVM</sequence>
<gene>
    <name evidence="1" type="ORF">SAMN05216456_2538</name>
</gene>
<accession>A0A1I7NPF8</accession>
<dbReference type="Proteomes" id="UP000199074">
    <property type="component" value="Unassembled WGS sequence"/>
</dbReference>
<keyword evidence="2" id="KW-1185">Reference proteome</keyword>
<protein>
    <submittedName>
        <fullName evidence="1">Uncharacterized protein</fullName>
    </submittedName>
</protein>